<dbReference type="Proteomes" id="UP000199315">
    <property type="component" value="Unassembled WGS sequence"/>
</dbReference>
<organism evidence="2 3">
    <name type="scientific">Anaerobium acetethylicum</name>
    <dbReference type="NCBI Taxonomy" id="1619234"/>
    <lineage>
        <taxon>Bacteria</taxon>
        <taxon>Bacillati</taxon>
        <taxon>Bacillota</taxon>
        <taxon>Clostridia</taxon>
        <taxon>Lachnospirales</taxon>
        <taxon>Lachnospiraceae</taxon>
        <taxon>Anaerobium</taxon>
    </lineage>
</organism>
<dbReference type="SUPFAM" id="SSF55136">
    <property type="entry name" value="Probable bacterial effector-binding domain"/>
    <property type="match status" value="1"/>
</dbReference>
<evidence type="ECO:0000259" key="1">
    <source>
        <dbReference type="SMART" id="SM00871"/>
    </source>
</evidence>
<gene>
    <name evidence="2" type="ORF">SAMN05421730_104311</name>
</gene>
<protein>
    <submittedName>
        <fullName evidence="2">Effector-binding domain-containing protein</fullName>
    </submittedName>
</protein>
<reference evidence="2 3" key="1">
    <citation type="submission" date="2016-09" db="EMBL/GenBank/DDBJ databases">
        <authorList>
            <person name="Capua I."/>
            <person name="De Benedictis P."/>
            <person name="Joannis T."/>
            <person name="Lombin L.H."/>
            <person name="Cattoli G."/>
        </authorList>
    </citation>
    <scope>NUCLEOTIDE SEQUENCE [LARGE SCALE GENOMIC DNA]</scope>
    <source>
        <strain evidence="2 3">GluBS11</strain>
    </source>
</reference>
<keyword evidence="3" id="KW-1185">Reference proteome</keyword>
<dbReference type="SMART" id="SM00871">
    <property type="entry name" value="AraC_E_bind"/>
    <property type="match status" value="1"/>
</dbReference>
<dbReference type="Pfam" id="PF06445">
    <property type="entry name" value="GyrI-like"/>
    <property type="match status" value="1"/>
</dbReference>
<dbReference type="InterPro" id="IPR010499">
    <property type="entry name" value="AraC_E-bd"/>
</dbReference>
<dbReference type="RefSeq" id="WP_207648908.1">
    <property type="nucleotide sequence ID" value="NZ_FMKA01000043.1"/>
</dbReference>
<dbReference type="Gene3D" id="3.20.80.10">
    <property type="entry name" value="Regulatory factor, effector binding domain"/>
    <property type="match status" value="1"/>
</dbReference>
<dbReference type="InterPro" id="IPR011256">
    <property type="entry name" value="Reg_factor_effector_dom_sf"/>
</dbReference>
<dbReference type="STRING" id="1619234.SAMN05421730_104311"/>
<evidence type="ECO:0000313" key="2">
    <source>
        <dbReference type="EMBL" id="SCP99490.1"/>
    </source>
</evidence>
<dbReference type="EMBL" id="FMKA01000043">
    <property type="protein sequence ID" value="SCP99490.1"/>
    <property type="molecule type" value="Genomic_DNA"/>
</dbReference>
<dbReference type="AlphaFoldDB" id="A0A1D3TYH7"/>
<accession>A0A1D3TYH7</accession>
<sequence length="158" mass="18504">MDYIATIKELPKCIVYSKRLTVPNYDAYFDVIPAIGEQVTKKYPDLKCAKPEYCFIRYMDGEYKEKDINIEFCEAVEAMEEDFDDIVFKKMDSVQAVSVMHKGPYSELSKAYAFAFDWIEKNGYTVSDSPRENYIDGIWNKEDPKEWLTELQIPIITK</sequence>
<evidence type="ECO:0000313" key="3">
    <source>
        <dbReference type="Proteomes" id="UP000199315"/>
    </source>
</evidence>
<proteinExistence type="predicted"/>
<feature type="domain" description="AraC effector-binding" evidence="1">
    <location>
        <begin position="3"/>
        <end position="156"/>
    </location>
</feature>
<dbReference type="InterPro" id="IPR029442">
    <property type="entry name" value="GyrI-like"/>
</dbReference>
<name>A0A1D3TYH7_9FIRM</name>